<proteinExistence type="predicted"/>
<keyword evidence="2" id="KW-1185">Reference proteome</keyword>
<evidence type="ECO:0000313" key="2">
    <source>
        <dbReference type="Proteomes" id="UP001222027"/>
    </source>
</evidence>
<comment type="caution">
    <text evidence="1">The sequence shown here is derived from an EMBL/GenBank/DDBJ whole genome shotgun (WGS) entry which is preliminary data.</text>
</comment>
<accession>A0AAV8PEF4</accession>
<reference evidence="1 2" key="1">
    <citation type="submission" date="2022-12" db="EMBL/GenBank/DDBJ databases">
        <title>Chromosome-scale assembly of the Ensete ventricosum genome.</title>
        <authorList>
            <person name="Dussert Y."/>
            <person name="Stocks J."/>
            <person name="Wendawek A."/>
            <person name="Woldeyes F."/>
            <person name="Nichols R.A."/>
            <person name="Borrell J.S."/>
        </authorList>
    </citation>
    <scope>NUCLEOTIDE SEQUENCE [LARGE SCALE GENOMIC DNA]</scope>
    <source>
        <strain evidence="2">cv. Maze</strain>
        <tissue evidence="1">Seeds</tissue>
    </source>
</reference>
<name>A0AAV8PEF4_ENSVE</name>
<organism evidence="1 2">
    <name type="scientific">Ensete ventricosum</name>
    <name type="common">Abyssinian banana</name>
    <name type="synonym">Musa ensete</name>
    <dbReference type="NCBI Taxonomy" id="4639"/>
    <lineage>
        <taxon>Eukaryota</taxon>
        <taxon>Viridiplantae</taxon>
        <taxon>Streptophyta</taxon>
        <taxon>Embryophyta</taxon>
        <taxon>Tracheophyta</taxon>
        <taxon>Spermatophyta</taxon>
        <taxon>Magnoliopsida</taxon>
        <taxon>Liliopsida</taxon>
        <taxon>Zingiberales</taxon>
        <taxon>Musaceae</taxon>
        <taxon>Ensete</taxon>
    </lineage>
</organism>
<evidence type="ECO:0000313" key="1">
    <source>
        <dbReference type="EMBL" id="KAJ8479011.1"/>
    </source>
</evidence>
<gene>
    <name evidence="1" type="ORF">OPV22_022738</name>
</gene>
<dbReference type="EMBL" id="JAQQAF010000006">
    <property type="protein sequence ID" value="KAJ8479011.1"/>
    <property type="molecule type" value="Genomic_DNA"/>
</dbReference>
<protein>
    <submittedName>
        <fullName evidence="1">Uncharacterized protein</fullName>
    </submittedName>
</protein>
<sequence length="89" mass="9816">MSNGSPVIIRGEARRSCWGTATSITASDDSGRSPSRRPRARWFTAARAGATSPPDCRNRDQTVSMPWAAMAADFYLKPVRLVVFFRVIV</sequence>
<dbReference type="AlphaFoldDB" id="A0AAV8PEF4"/>
<dbReference type="Proteomes" id="UP001222027">
    <property type="component" value="Unassembled WGS sequence"/>
</dbReference>